<organism evidence="2 3">
    <name type="scientific">Streptococcus moroccensis</name>
    <dbReference type="NCBI Taxonomy" id="1451356"/>
    <lineage>
        <taxon>Bacteria</taxon>
        <taxon>Bacillati</taxon>
        <taxon>Bacillota</taxon>
        <taxon>Bacilli</taxon>
        <taxon>Lactobacillales</taxon>
        <taxon>Streptococcaceae</taxon>
        <taxon>Streptococcus</taxon>
    </lineage>
</organism>
<keyword evidence="1" id="KW-0812">Transmembrane</keyword>
<proteinExistence type="predicted"/>
<name>A0ABT9YP22_9STRE</name>
<sequence>MSRTKKFIMWVLGLWVLGLLFYNILAYQYVVPMVSGMRWLGVVANTVNIARPAITPFSGQFIFWSSIILAAILLMALLILSFFPRPKTQVKLKDEKGRLLLTKSAIDGLVKATISNQVFMKNPSVSSKLYKNKIVVSVKGGIIPRQGAAEKAKAIEELLVQNLREFVGLDYPLKFKVTVTDTEIETSQEQNAPRVI</sequence>
<reference evidence="2 3" key="1">
    <citation type="submission" date="2023-07" db="EMBL/GenBank/DDBJ databases">
        <title>Genomic Encyclopedia of Type Strains, Phase IV (KMG-IV): sequencing the most valuable type-strain genomes for metagenomic binning, comparative biology and taxonomic classification.</title>
        <authorList>
            <person name="Goeker M."/>
        </authorList>
    </citation>
    <scope>NUCLEOTIDE SEQUENCE [LARGE SCALE GENOMIC DNA]</scope>
    <source>
        <strain evidence="2 3">DSM 105143</strain>
    </source>
</reference>
<dbReference type="Proteomes" id="UP001223079">
    <property type="component" value="Unassembled WGS sequence"/>
</dbReference>
<protein>
    <submittedName>
        <fullName evidence="2">Glucan phosphoethanolaminetransferase (Alkaline phosphatase superfamily)</fullName>
    </submittedName>
</protein>
<gene>
    <name evidence="2" type="ORF">J2S23_000261</name>
</gene>
<evidence type="ECO:0000313" key="3">
    <source>
        <dbReference type="Proteomes" id="UP001223079"/>
    </source>
</evidence>
<accession>A0ABT9YP22</accession>
<feature type="transmembrane region" description="Helical" evidence="1">
    <location>
        <begin position="61"/>
        <end position="83"/>
    </location>
</feature>
<keyword evidence="3" id="KW-1185">Reference proteome</keyword>
<keyword evidence="1" id="KW-1133">Transmembrane helix</keyword>
<evidence type="ECO:0000313" key="2">
    <source>
        <dbReference type="EMBL" id="MDQ0221729.1"/>
    </source>
</evidence>
<dbReference type="NCBIfam" id="NF033218">
    <property type="entry name" value="anchor_AmaP"/>
    <property type="match status" value="1"/>
</dbReference>
<evidence type="ECO:0000256" key="1">
    <source>
        <dbReference type="SAM" id="Phobius"/>
    </source>
</evidence>
<keyword evidence="1" id="KW-0472">Membrane</keyword>
<dbReference type="EMBL" id="JAUSTM010000002">
    <property type="protein sequence ID" value="MDQ0221729.1"/>
    <property type="molecule type" value="Genomic_DNA"/>
</dbReference>
<dbReference type="RefSeq" id="WP_307120960.1">
    <property type="nucleotide sequence ID" value="NZ_JAUSTM010000002.1"/>
</dbReference>
<comment type="caution">
    <text evidence="2">The sequence shown here is derived from an EMBL/GenBank/DDBJ whole genome shotgun (WGS) entry which is preliminary data.</text>
</comment>